<dbReference type="PANTHER" id="PTHR10933:SF9">
    <property type="entry name" value="IMMUNOGLOBULIN-BINDING PROTEIN 1"/>
    <property type="match status" value="1"/>
</dbReference>
<feature type="compositionally biased region" description="Basic and acidic residues" evidence="1">
    <location>
        <begin position="356"/>
        <end position="365"/>
    </location>
</feature>
<feature type="region of interest" description="Disordered" evidence="1">
    <location>
        <begin position="331"/>
        <end position="382"/>
    </location>
</feature>
<dbReference type="InterPro" id="IPR038511">
    <property type="entry name" value="TAP42/TAP46-like_sf"/>
</dbReference>
<dbReference type="GO" id="GO:0035303">
    <property type="term" value="P:regulation of dephosphorylation"/>
    <property type="evidence" value="ECO:0007669"/>
    <property type="project" value="TreeGrafter"/>
</dbReference>
<feature type="region of interest" description="Disordered" evidence="1">
    <location>
        <begin position="65"/>
        <end position="86"/>
    </location>
</feature>
<feature type="compositionally biased region" description="Basic and acidic residues" evidence="1">
    <location>
        <begin position="255"/>
        <end position="272"/>
    </location>
</feature>
<dbReference type="InterPro" id="IPR007304">
    <property type="entry name" value="TAP46-like"/>
</dbReference>
<dbReference type="Pfam" id="PF04177">
    <property type="entry name" value="TAP42"/>
    <property type="match status" value="2"/>
</dbReference>
<name>A0A9P4R8Y3_9PLEO</name>
<proteinExistence type="predicted"/>
<comment type="caution">
    <text evidence="2">The sequence shown here is derived from an EMBL/GenBank/DDBJ whole genome shotgun (WGS) entry which is preliminary data.</text>
</comment>
<organism evidence="2 3">
    <name type="scientific">Polyplosphaeria fusca</name>
    <dbReference type="NCBI Taxonomy" id="682080"/>
    <lineage>
        <taxon>Eukaryota</taxon>
        <taxon>Fungi</taxon>
        <taxon>Dikarya</taxon>
        <taxon>Ascomycota</taxon>
        <taxon>Pezizomycotina</taxon>
        <taxon>Dothideomycetes</taxon>
        <taxon>Pleosporomycetidae</taxon>
        <taxon>Pleosporales</taxon>
        <taxon>Tetraplosphaeriaceae</taxon>
        <taxon>Polyplosphaeria</taxon>
    </lineage>
</organism>
<dbReference type="OrthoDB" id="10261753at2759"/>
<dbReference type="EMBL" id="ML996106">
    <property type="protein sequence ID" value="KAF2739076.1"/>
    <property type="molecule type" value="Genomic_DNA"/>
</dbReference>
<dbReference type="GO" id="GO:0005829">
    <property type="term" value="C:cytosol"/>
    <property type="evidence" value="ECO:0007669"/>
    <property type="project" value="TreeGrafter"/>
</dbReference>
<gene>
    <name evidence="2" type="ORF">EJ04DRAFT_427940</name>
</gene>
<dbReference type="PANTHER" id="PTHR10933">
    <property type="entry name" value="IMMUNOGLOBULIN-BINDING PROTEIN 1"/>
    <property type="match status" value="1"/>
</dbReference>
<feature type="compositionally biased region" description="Pro residues" evidence="1">
    <location>
        <begin position="244"/>
        <end position="253"/>
    </location>
</feature>
<feature type="region of interest" description="Disordered" evidence="1">
    <location>
        <begin position="242"/>
        <end position="292"/>
    </location>
</feature>
<evidence type="ECO:0000313" key="3">
    <source>
        <dbReference type="Proteomes" id="UP000799444"/>
    </source>
</evidence>
<evidence type="ECO:0000256" key="1">
    <source>
        <dbReference type="SAM" id="MobiDB-lite"/>
    </source>
</evidence>
<dbReference type="GO" id="GO:0009966">
    <property type="term" value="P:regulation of signal transduction"/>
    <property type="evidence" value="ECO:0007669"/>
    <property type="project" value="InterPro"/>
</dbReference>
<keyword evidence="3" id="KW-1185">Reference proteome</keyword>
<dbReference type="Proteomes" id="UP000799444">
    <property type="component" value="Unassembled WGS sequence"/>
</dbReference>
<protein>
    <submittedName>
        <fullName evidence="2">Type 2A phosphatase-associated protein 42</fullName>
    </submittedName>
</protein>
<reference evidence="2" key="1">
    <citation type="journal article" date="2020" name="Stud. Mycol.">
        <title>101 Dothideomycetes genomes: a test case for predicting lifestyles and emergence of pathogens.</title>
        <authorList>
            <person name="Haridas S."/>
            <person name="Albert R."/>
            <person name="Binder M."/>
            <person name="Bloem J."/>
            <person name="Labutti K."/>
            <person name="Salamov A."/>
            <person name="Andreopoulos B."/>
            <person name="Baker S."/>
            <person name="Barry K."/>
            <person name="Bills G."/>
            <person name="Bluhm B."/>
            <person name="Cannon C."/>
            <person name="Castanera R."/>
            <person name="Culley D."/>
            <person name="Daum C."/>
            <person name="Ezra D."/>
            <person name="Gonzalez J."/>
            <person name="Henrissat B."/>
            <person name="Kuo A."/>
            <person name="Liang C."/>
            <person name="Lipzen A."/>
            <person name="Lutzoni F."/>
            <person name="Magnuson J."/>
            <person name="Mondo S."/>
            <person name="Nolan M."/>
            <person name="Ohm R."/>
            <person name="Pangilinan J."/>
            <person name="Park H.-J."/>
            <person name="Ramirez L."/>
            <person name="Alfaro M."/>
            <person name="Sun H."/>
            <person name="Tritt A."/>
            <person name="Yoshinaga Y."/>
            <person name="Zwiers L.-H."/>
            <person name="Turgeon B."/>
            <person name="Goodwin S."/>
            <person name="Spatafora J."/>
            <person name="Crous P."/>
            <person name="Grigoriev I."/>
        </authorList>
    </citation>
    <scope>NUCLEOTIDE SEQUENCE</scope>
    <source>
        <strain evidence="2">CBS 125425</strain>
    </source>
</reference>
<feature type="compositionally biased region" description="Acidic residues" evidence="1">
    <location>
        <begin position="346"/>
        <end position="355"/>
    </location>
</feature>
<dbReference type="AlphaFoldDB" id="A0A9P4R8Y3"/>
<dbReference type="Gene3D" id="1.25.40.540">
    <property type="entry name" value="TAP42-like family"/>
    <property type="match status" value="2"/>
</dbReference>
<evidence type="ECO:0000313" key="2">
    <source>
        <dbReference type="EMBL" id="KAF2739076.1"/>
    </source>
</evidence>
<sequence length="382" mass="43236">MDDQPKSLRALFLEAEHRREGLSAFPSTNTPTYQEALQTAIALYEASLKQSEQVSLFSPNESLDDVSSTDLHDFRNSKPPPAPPIRGRAQRLGLLTWLGRYMTIGYQLAELVQKIAGSVAERKANLLRARGFYERFLKLLDSYDVLSKSDARLLEAYAEDREQFTATQARDAAARREAKIARFRAEMELKRKLEYLRQNPKLAEQDEQVVRELHLTNIAFMVHQTFQSLESMAQELHIISLAPSAPPQDPTAPTPDDRQNGRRSDNYSDRLDTPSGSKFSGPILDSSGKPLRPFTLLDTRQRLQKGVFRPDHNLPTMTIDEYLEEEKRRGGIIEGGGEQSGIRPEVDEDDLDKADEETMKARAWDEYTEDNPKGSGNTLNRG</sequence>
<dbReference type="GO" id="GO:0051721">
    <property type="term" value="F:protein phosphatase 2A binding"/>
    <property type="evidence" value="ECO:0007669"/>
    <property type="project" value="TreeGrafter"/>
</dbReference>
<accession>A0A9P4R8Y3</accession>